<comment type="similarity">
    <text evidence="1 4">Belongs to the prolyl-tRNA editing family. YbaK/EbsC subfamily.</text>
</comment>
<evidence type="ECO:0000313" key="7">
    <source>
        <dbReference type="Proteomes" id="UP000284751"/>
    </source>
</evidence>
<gene>
    <name evidence="6" type="primary">ybaK</name>
    <name evidence="6" type="ORF">DWY99_00510</name>
</gene>
<dbReference type="InterPro" id="IPR004369">
    <property type="entry name" value="Prolyl-tRNA_editing_YbaK/EbsC"/>
</dbReference>
<keyword evidence="3 4" id="KW-0456">Lyase</keyword>
<reference evidence="6 7" key="1">
    <citation type="submission" date="2018-08" db="EMBL/GenBank/DDBJ databases">
        <title>A genome reference for cultivated species of the human gut microbiota.</title>
        <authorList>
            <person name="Zou Y."/>
            <person name="Xue W."/>
            <person name="Luo G."/>
        </authorList>
    </citation>
    <scope>NUCLEOTIDE SEQUENCE [LARGE SCALE GENOMIC DNA]</scope>
    <source>
        <strain evidence="6 7">AF28-26</strain>
    </source>
</reference>
<dbReference type="SUPFAM" id="SSF55826">
    <property type="entry name" value="YbaK/ProRS associated domain"/>
    <property type="match status" value="1"/>
</dbReference>
<proteinExistence type="inferred from homology"/>
<accession>A0A412B1C0</accession>
<dbReference type="AlphaFoldDB" id="A0A412B1C0"/>
<dbReference type="CDD" id="cd00002">
    <property type="entry name" value="YbaK_deacylase"/>
    <property type="match status" value="1"/>
</dbReference>
<dbReference type="NCBIfam" id="TIGR00011">
    <property type="entry name" value="YbaK_EbsC"/>
    <property type="match status" value="1"/>
</dbReference>
<dbReference type="GO" id="GO:0006412">
    <property type="term" value="P:translation"/>
    <property type="evidence" value="ECO:0007669"/>
    <property type="project" value="UniProtKB-KW"/>
</dbReference>
<dbReference type="PANTHER" id="PTHR30411:SF0">
    <property type="entry name" value="CYS-TRNA(PRO)_CYS-TRNA(CYS) DEACYLASE YBAK"/>
    <property type="match status" value="1"/>
</dbReference>
<sequence length="162" mass="17867">MKAKENKTNAMRVLDRAKIPYETYSYEHEDGKIDGVSVAQKLGQPVEQVFKTLVTRGTDRNFYVFVIPVAKELNLKAAARAVGQKSVEMIHVDEIKNATGYIRGGCSPIGMKKQYKTVIDESAQKFSFMIVSGGKIGQQIQISPLMLCDLIGAQFASVAYNG</sequence>
<evidence type="ECO:0000256" key="4">
    <source>
        <dbReference type="PIRNR" id="PIRNR006181"/>
    </source>
</evidence>
<feature type="domain" description="YbaK/aminoacyl-tRNA synthetase-associated" evidence="5">
    <location>
        <begin position="38"/>
        <end position="146"/>
    </location>
</feature>
<dbReference type="GO" id="GO:0016829">
    <property type="term" value="F:lyase activity"/>
    <property type="evidence" value="ECO:0007669"/>
    <property type="project" value="UniProtKB-KW"/>
</dbReference>
<dbReference type="PANTHER" id="PTHR30411">
    <property type="entry name" value="CYTOPLASMIC PROTEIN"/>
    <property type="match status" value="1"/>
</dbReference>
<dbReference type="Proteomes" id="UP000284751">
    <property type="component" value="Unassembled WGS sequence"/>
</dbReference>
<evidence type="ECO:0000256" key="1">
    <source>
        <dbReference type="ARBA" id="ARBA00009798"/>
    </source>
</evidence>
<keyword evidence="2 4" id="KW-0648">Protein biosynthesis</keyword>
<dbReference type="EC" id="4.2.-.-" evidence="4"/>
<dbReference type="InterPro" id="IPR007214">
    <property type="entry name" value="YbaK/aa-tRNA-synth-assoc-dom"/>
</dbReference>
<dbReference type="EMBL" id="QRTC01000001">
    <property type="protein sequence ID" value="RGQ44805.1"/>
    <property type="molecule type" value="Genomic_DNA"/>
</dbReference>
<evidence type="ECO:0000256" key="2">
    <source>
        <dbReference type="ARBA" id="ARBA00022917"/>
    </source>
</evidence>
<name>A0A412B1C0_9FIRM</name>
<protein>
    <recommendedName>
        <fullName evidence="4">Cys-tRNA(Pro)/Cys-tRNA(Cys) deacylase</fullName>
        <ecNumber evidence="4">4.2.-.-</ecNumber>
    </recommendedName>
</protein>
<dbReference type="InterPro" id="IPR036754">
    <property type="entry name" value="YbaK/aa-tRNA-synt-asso_dom_sf"/>
</dbReference>
<evidence type="ECO:0000256" key="3">
    <source>
        <dbReference type="ARBA" id="ARBA00023239"/>
    </source>
</evidence>
<evidence type="ECO:0000259" key="5">
    <source>
        <dbReference type="Pfam" id="PF04073"/>
    </source>
</evidence>
<comment type="caution">
    <text evidence="6">The sequence shown here is derived from an EMBL/GenBank/DDBJ whole genome shotgun (WGS) entry which is preliminary data.</text>
</comment>
<organism evidence="6 7">
    <name type="scientific">[Clostridium] leptum</name>
    <dbReference type="NCBI Taxonomy" id="1535"/>
    <lineage>
        <taxon>Bacteria</taxon>
        <taxon>Bacillati</taxon>
        <taxon>Bacillota</taxon>
        <taxon>Clostridia</taxon>
        <taxon>Eubacteriales</taxon>
        <taxon>Oscillospiraceae</taxon>
        <taxon>Oscillospiraceae incertae sedis</taxon>
    </lineage>
</organism>
<dbReference type="PIRSF" id="PIRSF006181">
    <property type="entry name" value="EbsC_YbaK"/>
    <property type="match status" value="1"/>
</dbReference>
<evidence type="ECO:0000313" key="6">
    <source>
        <dbReference type="EMBL" id="RGQ44805.1"/>
    </source>
</evidence>
<dbReference type="Pfam" id="PF04073">
    <property type="entry name" value="tRNA_edit"/>
    <property type="match status" value="1"/>
</dbReference>
<dbReference type="GO" id="GO:0002161">
    <property type="term" value="F:aminoacyl-tRNA deacylase activity"/>
    <property type="evidence" value="ECO:0007669"/>
    <property type="project" value="InterPro"/>
</dbReference>
<dbReference type="Gene3D" id="3.90.960.10">
    <property type="entry name" value="YbaK/aminoacyl-tRNA synthetase-associated domain"/>
    <property type="match status" value="1"/>
</dbReference>